<evidence type="ECO:0000313" key="3">
    <source>
        <dbReference type="Proteomes" id="UP001251857"/>
    </source>
</evidence>
<evidence type="ECO:0000256" key="1">
    <source>
        <dbReference type="SAM" id="Coils"/>
    </source>
</evidence>
<evidence type="ECO:0000313" key="2">
    <source>
        <dbReference type="EMBL" id="MDT0633953.1"/>
    </source>
</evidence>
<gene>
    <name evidence="2" type="ORF">RM532_03170</name>
</gene>
<accession>A0ABU3BXC8</accession>
<proteinExistence type="predicted"/>
<dbReference type="Proteomes" id="UP001251857">
    <property type="component" value="Unassembled WGS sequence"/>
</dbReference>
<keyword evidence="1" id="KW-0175">Coiled coil</keyword>
<keyword evidence="3" id="KW-1185">Reference proteome</keyword>
<name>A0ABU3BXC8_9GAMM</name>
<organism evidence="2 3">
    <name type="scientific">Spectribacter hydrogenoxidans</name>
    <dbReference type="NCBI Taxonomy" id="3075608"/>
    <lineage>
        <taxon>Bacteria</taxon>
        <taxon>Pseudomonadati</taxon>
        <taxon>Pseudomonadota</taxon>
        <taxon>Gammaproteobacteria</taxon>
        <taxon>Salinisphaerales</taxon>
        <taxon>Salinisphaeraceae</taxon>
        <taxon>Spectribacter</taxon>
    </lineage>
</organism>
<comment type="caution">
    <text evidence="2">The sequence shown here is derived from an EMBL/GenBank/DDBJ whole genome shotgun (WGS) entry which is preliminary data.</text>
</comment>
<sequence length="237" mass="27051">MEDLEPNNSDRFVSYTRLVGAIASVCAPGLAPVAAEVVANAIPNQRFDRVVRQMQQMQHEIDVLKHEKSVLEANLASQQGRALLEEGLVQTANETDEEVRKFIGSLLARSMTEEELDYYRTQKILRILDELIHPELIWLIYSATRSKKPLSPESADTKLPDKDEFERRHSNILKGDRYTLIGRQKEMDTDALARSYKNKLLRLDLIAETKRGGEGYYQVTDLGYLVVRYILSPLSGW</sequence>
<dbReference type="EMBL" id="JAVRIB010000003">
    <property type="protein sequence ID" value="MDT0633953.1"/>
    <property type="molecule type" value="Genomic_DNA"/>
</dbReference>
<protein>
    <submittedName>
        <fullName evidence="2">Uncharacterized protein</fullName>
    </submittedName>
</protein>
<feature type="coiled-coil region" evidence="1">
    <location>
        <begin position="47"/>
        <end position="81"/>
    </location>
</feature>
<dbReference type="RefSeq" id="WP_311651687.1">
    <property type="nucleotide sequence ID" value="NZ_JAVRIB010000003.1"/>
</dbReference>
<reference evidence="2 3" key="1">
    <citation type="submission" date="2023-09" db="EMBL/GenBank/DDBJ databases">
        <authorList>
            <person name="Rey-Velasco X."/>
        </authorList>
    </citation>
    <scope>NUCLEOTIDE SEQUENCE [LARGE SCALE GENOMIC DNA]</scope>
    <source>
        <strain evidence="2 3">W335</strain>
    </source>
</reference>